<dbReference type="InterPro" id="IPR050570">
    <property type="entry name" value="Cell_wall_metabolism_enzyme"/>
</dbReference>
<accession>A0ABQ1H095</accession>
<dbReference type="PANTHER" id="PTHR21666">
    <property type="entry name" value="PEPTIDASE-RELATED"/>
    <property type="match status" value="1"/>
</dbReference>
<evidence type="ECO:0000259" key="2">
    <source>
        <dbReference type="Pfam" id="PF01551"/>
    </source>
</evidence>
<dbReference type="Gene3D" id="2.70.70.10">
    <property type="entry name" value="Glucose Permease (Domain IIA)"/>
    <property type="match status" value="1"/>
</dbReference>
<dbReference type="InterPro" id="IPR016047">
    <property type="entry name" value="M23ase_b-sheet_dom"/>
</dbReference>
<sequence length="312" mass="33527">MKRAGGRLRVARWTIGLAALIALGSCTTAPEIRQVQPLPPAPIARKPTVQPRQAPVRDSFSYSGSMIQGGIVIGIAPAGTSLLSFNGVDVPVAADGRFLIGFDRDAAPTATLVATLDDARRVRDTLTIAPRGWDVSRLDSLPKIPLPQPDFDRLRPAELAQINAARRIQSDSQGWRQPFLWPTTGRISTLFGSQRIYKNNEAGSYHSGLDVAKPTGSVILAPADGVVILAADHPFTLEGNLLMIDHGAGLNTAFLHLSRIDVHVGQRVLRGQPVALSGMTGRATGPHLHWSLKWRDAKIDPLLVAGPMPRAE</sequence>
<dbReference type="Pfam" id="PF01551">
    <property type="entry name" value="Peptidase_M23"/>
    <property type="match status" value="1"/>
</dbReference>
<proteinExistence type="predicted"/>
<organism evidence="3 4">
    <name type="scientific">Sphingomonas psychrolutea</name>
    <dbReference type="NCBI Taxonomy" id="1259676"/>
    <lineage>
        <taxon>Bacteria</taxon>
        <taxon>Pseudomonadati</taxon>
        <taxon>Pseudomonadota</taxon>
        <taxon>Alphaproteobacteria</taxon>
        <taxon>Sphingomonadales</taxon>
        <taxon>Sphingomonadaceae</taxon>
        <taxon>Sphingomonas</taxon>
    </lineage>
</organism>
<reference evidence="4" key="1">
    <citation type="journal article" date="2019" name="Int. J. Syst. Evol. Microbiol.">
        <title>The Global Catalogue of Microorganisms (GCM) 10K type strain sequencing project: providing services to taxonomists for standard genome sequencing and annotation.</title>
        <authorList>
            <consortium name="The Broad Institute Genomics Platform"/>
            <consortium name="The Broad Institute Genome Sequencing Center for Infectious Disease"/>
            <person name="Wu L."/>
            <person name="Ma J."/>
        </authorList>
    </citation>
    <scope>NUCLEOTIDE SEQUENCE [LARGE SCALE GENOMIC DNA]</scope>
    <source>
        <strain evidence="4">CGMCC 1.10106</strain>
    </source>
</reference>
<dbReference type="EMBL" id="BMDW01000016">
    <property type="protein sequence ID" value="GGA54252.1"/>
    <property type="molecule type" value="Genomic_DNA"/>
</dbReference>
<dbReference type="InterPro" id="IPR011055">
    <property type="entry name" value="Dup_hybrid_motif"/>
</dbReference>
<comment type="caution">
    <text evidence="3">The sequence shown here is derived from an EMBL/GenBank/DDBJ whole genome shotgun (WGS) entry which is preliminary data.</text>
</comment>
<protein>
    <submittedName>
        <fullName evidence="3">Peptidase</fullName>
    </submittedName>
</protein>
<dbReference type="RefSeq" id="WP_229733114.1">
    <property type="nucleotide sequence ID" value="NZ_BMDW01000016.1"/>
</dbReference>
<keyword evidence="4" id="KW-1185">Reference proteome</keyword>
<feature type="signal peptide" evidence="1">
    <location>
        <begin position="1"/>
        <end position="29"/>
    </location>
</feature>
<dbReference type="PANTHER" id="PTHR21666:SF285">
    <property type="entry name" value="M23 FAMILY METALLOPEPTIDASE"/>
    <property type="match status" value="1"/>
</dbReference>
<feature type="chain" id="PRO_5046143876" evidence="1">
    <location>
        <begin position="30"/>
        <end position="312"/>
    </location>
</feature>
<dbReference type="SUPFAM" id="SSF51261">
    <property type="entry name" value="Duplicated hybrid motif"/>
    <property type="match status" value="1"/>
</dbReference>
<gene>
    <name evidence="3" type="ORF">GCM10011395_25870</name>
</gene>
<evidence type="ECO:0000256" key="1">
    <source>
        <dbReference type="SAM" id="SignalP"/>
    </source>
</evidence>
<dbReference type="PROSITE" id="PS51257">
    <property type="entry name" value="PROKAR_LIPOPROTEIN"/>
    <property type="match status" value="1"/>
</dbReference>
<dbReference type="CDD" id="cd12797">
    <property type="entry name" value="M23_peptidase"/>
    <property type="match status" value="1"/>
</dbReference>
<dbReference type="Proteomes" id="UP000618591">
    <property type="component" value="Unassembled WGS sequence"/>
</dbReference>
<feature type="domain" description="M23ase beta-sheet core" evidence="2">
    <location>
        <begin position="205"/>
        <end position="301"/>
    </location>
</feature>
<name>A0ABQ1H095_9SPHN</name>
<evidence type="ECO:0000313" key="4">
    <source>
        <dbReference type="Proteomes" id="UP000618591"/>
    </source>
</evidence>
<keyword evidence="1" id="KW-0732">Signal</keyword>
<evidence type="ECO:0000313" key="3">
    <source>
        <dbReference type="EMBL" id="GGA54252.1"/>
    </source>
</evidence>